<name>A0AAN8DMU9_CHAGU</name>
<comment type="caution">
    <text evidence="1">The sequence shown here is derived from an EMBL/GenBank/DDBJ whole genome shotgun (WGS) entry which is preliminary data.</text>
</comment>
<sequence length="73" mass="8928">MKVQIHHGERLRWTRSAESSDCFSSATMWKWSLLRYFQNDDGWAWLRIEGEKMKGRMMESWMRERRGKEDGED</sequence>
<keyword evidence="2" id="KW-1185">Reference proteome</keyword>
<organism evidence="1 2">
    <name type="scientific">Champsocephalus gunnari</name>
    <name type="common">Mackerel icefish</name>
    <dbReference type="NCBI Taxonomy" id="52237"/>
    <lineage>
        <taxon>Eukaryota</taxon>
        <taxon>Metazoa</taxon>
        <taxon>Chordata</taxon>
        <taxon>Craniata</taxon>
        <taxon>Vertebrata</taxon>
        <taxon>Euteleostomi</taxon>
        <taxon>Actinopterygii</taxon>
        <taxon>Neopterygii</taxon>
        <taxon>Teleostei</taxon>
        <taxon>Neoteleostei</taxon>
        <taxon>Acanthomorphata</taxon>
        <taxon>Eupercaria</taxon>
        <taxon>Perciformes</taxon>
        <taxon>Notothenioidei</taxon>
        <taxon>Channichthyidae</taxon>
        <taxon>Champsocephalus</taxon>
    </lineage>
</organism>
<evidence type="ECO:0000313" key="2">
    <source>
        <dbReference type="Proteomes" id="UP001331515"/>
    </source>
</evidence>
<accession>A0AAN8DMU9</accession>
<protein>
    <submittedName>
        <fullName evidence="1">Uncharacterized protein</fullName>
    </submittedName>
</protein>
<dbReference type="AlphaFoldDB" id="A0AAN8DMU9"/>
<dbReference type="EMBL" id="JAURVH010001521">
    <property type="protein sequence ID" value="KAK5923823.1"/>
    <property type="molecule type" value="Genomic_DNA"/>
</dbReference>
<evidence type="ECO:0000313" key="1">
    <source>
        <dbReference type="EMBL" id="KAK5923823.1"/>
    </source>
</evidence>
<dbReference type="Proteomes" id="UP001331515">
    <property type="component" value="Unassembled WGS sequence"/>
</dbReference>
<reference evidence="1 2" key="1">
    <citation type="journal article" date="2023" name="Mol. Biol. Evol.">
        <title>Genomics of Secondarily Temperate Adaptation in the Only Non-Antarctic Icefish.</title>
        <authorList>
            <person name="Rivera-Colon A.G."/>
            <person name="Rayamajhi N."/>
            <person name="Minhas B.F."/>
            <person name="Madrigal G."/>
            <person name="Bilyk K.T."/>
            <person name="Yoon V."/>
            <person name="Hune M."/>
            <person name="Gregory S."/>
            <person name="Cheng C.H.C."/>
            <person name="Catchen J.M."/>
        </authorList>
    </citation>
    <scope>NUCLEOTIDE SEQUENCE [LARGE SCALE GENOMIC DNA]</scope>
    <source>
        <tissue evidence="1">White muscle</tissue>
    </source>
</reference>
<gene>
    <name evidence="1" type="ORF">CgunFtcFv8_000758</name>
</gene>
<proteinExistence type="predicted"/>